<evidence type="ECO:0000256" key="2">
    <source>
        <dbReference type="ARBA" id="ARBA00022598"/>
    </source>
</evidence>
<dbReference type="CDD" id="cd03109">
    <property type="entry name" value="DTBS"/>
    <property type="match status" value="1"/>
</dbReference>
<dbReference type="Gene3D" id="3.40.50.300">
    <property type="entry name" value="P-loop containing nucleotide triphosphate hydrolases"/>
    <property type="match status" value="1"/>
</dbReference>
<feature type="binding site" evidence="9">
    <location>
        <position position="17"/>
    </location>
    <ligand>
        <name>Mg(2+)</name>
        <dbReference type="ChEBI" id="CHEBI:18420"/>
    </ligand>
</feature>
<feature type="binding site" evidence="9">
    <location>
        <position position="47"/>
    </location>
    <ligand>
        <name>ATP</name>
        <dbReference type="ChEBI" id="CHEBI:30616"/>
    </ligand>
</feature>
<keyword evidence="4 9" id="KW-0547">Nucleotide-binding</keyword>
<comment type="function">
    <text evidence="9">Catalyzes a mechanistically unusual reaction, the ATP-dependent insertion of CO2 between the N7 and N8 nitrogen atoms of 7,8-diaminopelargonic acid (DAPA, also called 7,8-diammoniononanoate) to form a ureido ring.</text>
</comment>
<evidence type="ECO:0000256" key="4">
    <source>
        <dbReference type="ARBA" id="ARBA00022741"/>
    </source>
</evidence>
<feature type="binding site" evidence="9">
    <location>
        <begin position="108"/>
        <end position="111"/>
    </location>
    <ligand>
        <name>ATP</name>
        <dbReference type="ChEBI" id="CHEBI:30616"/>
    </ligand>
</feature>
<keyword evidence="6 9" id="KW-0067">ATP-binding</keyword>
<protein>
    <recommendedName>
        <fullName evidence="9">ATP-dependent dethiobiotin synthetase BioD</fullName>
        <ecNumber evidence="9">6.3.3.3</ecNumber>
    </recommendedName>
    <alternativeName>
        <fullName evidence="9">DTB synthetase</fullName>
        <shortName evidence="9">DTBS</shortName>
    </alternativeName>
    <alternativeName>
        <fullName evidence="9">Dethiobiotin synthase</fullName>
    </alternativeName>
</protein>
<evidence type="ECO:0000256" key="9">
    <source>
        <dbReference type="HAMAP-Rule" id="MF_00336"/>
    </source>
</evidence>
<comment type="caution">
    <text evidence="10">The sequence shown here is derived from an EMBL/GenBank/DDBJ whole genome shotgun (WGS) entry which is preliminary data.</text>
</comment>
<keyword evidence="7 9" id="KW-0460">Magnesium</keyword>
<keyword evidence="3 9" id="KW-0479">Metal-binding</keyword>
<comment type="caution">
    <text evidence="9">Lacks conserved residue(s) required for the propagation of feature annotation.</text>
</comment>
<dbReference type="SUPFAM" id="SSF52540">
    <property type="entry name" value="P-loop containing nucleoside triphosphate hydrolases"/>
    <property type="match status" value="1"/>
</dbReference>
<dbReference type="PIRSF" id="PIRSF006755">
    <property type="entry name" value="DTB_synth"/>
    <property type="match status" value="1"/>
</dbReference>
<comment type="subunit">
    <text evidence="9">Homodimer.</text>
</comment>
<evidence type="ECO:0000256" key="7">
    <source>
        <dbReference type="ARBA" id="ARBA00022842"/>
    </source>
</evidence>
<keyword evidence="11" id="KW-1185">Reference proteome</keyword>
<dbReference type="AlphaFoldDB" id="A0AAE2S9D2"/>
<keyword evidence="1 9" id="KW-0963">Cytoplasm</keyword>
<evidence type="ECO:0000256" key="6">
    <source>
        <dbReference type="ARBA" id="ARBA00022840"/>
    </source>
</evidence>
<comment type="catalytic activity">
    <reaction evidence="9">
        <text>(7R,8S)-7,8-diammoniononanoate + CO2 + ATP = (4R,5S)-dethiobiotin + ADP + phosphate + 3 H(+)</text>
        <dbReference type="Rhea" id="RHEA:15805"/>
        <dbReference type="ChEBI" id="CHEBI:15378"/>
        <dbReference type="ChEBI" id="CHEBI:16526"/>
        <dbReference type="ChEBI" id="CHEBI:30616"/>
        <dbReference type="ChEBI" id="CHEBI:43474"/>
        <dbReference type="ChEBI" id="CHEBI:149469"/>
        <dbReference type="ChEBI" id="CHEBI:149473"/>
        <dbReference type="ChEBI" id="CHEBI:456216"/>
        <dbReference type="EC" id="6.3.3.3"/>
    </reaction>
</comment>
<evidence type="ECO:0000256" key="1">
    <source>
        <dbReference type="ARBA" id="ARBA00022490"/>
    </source>
</evidence>
<dbReference type="PANTHER" id="PTHR43210">
    <property type="entry name" value="DETHIOBIOTIN SYNTHETASE"/>
    <property type="match status" value="1"/>
</dbReference>
<comment type="pathway">
    <text evidence="9">Cofactor biosynthesis; biotin biosynthesis; biotin from 7,8-diaminononanoate: step 1/2.</text>
</comment>
<evidence type="ECO:0000256" key="8">
    <source>
        <dbReference type="ARBA" id="ARBA00047386"/>
    </source>
</evidence>
<feature type="binding site" evidence="9">
    <location>
        <position position="108"/>
    </location>
    <ligand>
        <name>Mg(2+)</name>
        <dbReference type="ChEBI" id="CHEBI:18420"/>
    </ligand>
</feature>
<accession>A0AAE2S9D2</accession>
<feature type="binding site" evidence="9">
    <location>
        <begin position="168"/>
        <end position="169"/>
    </location>
    <ligand>
        <name>ATP</name>
        <dbReference type="ChEBI" id="CHEBI:30616"/>
    </ligand>
</feature>
<dbReference type="HAMAP" id="MF_00336">
    <property type="entry name" value="BioD"/>
    <property type="match status" value="1"/>
</dbReference>
<dbReference type="GO" id="GO:0004141">
    <property type="term" value="F:dethiobiotin synthase activity"/>
    <property type="evidence" value="ECO:0007669"/>
    <property type="project" value="UniProtKB-UniRule"/>
</dbReference>
<comment type="cofactor">
    <cofactor evidence="9">
        <name>Mg(2+)</name>
        <dbReference type="ChEBI" id="CHEBI:18420"/>
    </cofactor>
</comment>
<gene>
    <name evidence="9 10" type="primary">bioD</name>
    <name evidence="10" type="ORF">JIN83_04070</name>
</gene>
<evidence type="ECO:0000313" key="11">
    <source>
        <dbReference type="Proteomes" id="UP000634206"/>
    </source>
</evidence>
<feature type="active site" evidence="9">
    <location>
        <position position="38"/>
    </location>
</feature>
<name>A0AAE2S9D2_9BACT</name>
<dbReference type="Proteomes" id="UP000634206">
    <property type="component" value="Unassembled WGS sequence"/>
</dbReference>
<keyword evidence="5 9" id="KW-0093">Biotin biosynthesis</keyword>
<feature type="binding site" evidence="9">
    <location>
        <begin position="13"/>
        <end position="18"/>
    </location>
    <ligand>
        <name>ATP</name>
        <dbReference type="ChEBI" id="CHEBI:30616"/>
    </ligand>
</feature>
<dbReference type="EC" id="6.3.3.3" evidence="9"/>
<feature type="binding site" evidence="9">
    <location>
        <position position="47"/>
    </location>
    <ligand>
        <name>Mg(2+)</name>
        <dbReference type="ChEBI" id="CHEBI:18420"/>
    </ligand>
</feature>
<proteinExistence type="inferred from homology"/>
<dbReference type="GO" id="GO:0000287">
    <property type="term" value="F:magnesium ion binding"/>
    <property type="evidence" value="ECO:0007669"/>
    <property type="project" value="UniProtKB-UniRule"/>
</dbReference>
<dbReference type="GO" id="GO:0009102">
    <property type="term" value="P:biotin biosynthetic process"/>
    <property type="evidence" value="ECO:0007669"/>
    <property type="project" value="UniProtKB-UniRule"/>
</dbReference>
<dbReference type="InterPro" id="IPR004472">
    <property type="entry name" value="DTB_synth_BioD"/>
</dbReference>
<evidence type="ECO:0000256" key="3">
    <source>
        <dbReference type="ARBA" id="ARBA00022723"/>
    </source>
</evidence>
<comment type="catalytic activity">
    <reaction evidence="8">
        <text>(7R,8S)-8-amino-7-(carboxyamino)nonanoate + ATP = (4R,5S)-dethiobiotin + ADP + phosphate + H(+)</text>
        <dbReference type="Rhea" id="RHEA:63684"/>
        <dbReference type="ChEBI" id="CHEBI:15378"/>
        <dbReference type="ChEBI" id="CHEBI:30616"/>
        <dbReference type="ChEBI" id="CHEBI:43474"/>
        <dbReference type="ChEBI" id="CHEBI:149470"/>
        <dbReference type="ChEBI" id="CHEBI:149473"/>
        <dbReference type="ChEBI" id="CHEBI:456216"/>
    </reaction>
</comment>
<reference evidence="10" key="1">
    <citation type="submission" date="2021-01" db="EMBL/GenBank/DDBJ databases">
        <title>Modified the classification status of verrucomicrobia.</title>
        <authorList>
            <person name="Feng X."/>
        </authorList>
    </citation>
    <scope>NUCLEOTIDE SEQUENCE</scope>
    <source>
        <strain evidence="10">5K15</strain>
    </source>
</reference>
<dbReference type="Pfam" id="PF13500">
    <property type="entry name" value="AAA_26"/>
    <property type="match status" value="1"/>
</dbReference>
<keyword evidence="2 9" id="KW-0436">Ligase</keyword>
<evidence type="ECO:0000313" key="10">
    <source>
        <dbReference type="EMBL" id="MBK1854118.1"/>
    </source>
</evidence>
<evidence type="ECO:0000256" key="5">
    <source>
        <dbReference type="ARBA" id="ARBA00022756"/>
    </source>
</evidence>
<dbReference type="NCBIfam" id="TIGR00347">
    <property type="entry name" value="bioD"/>
    <property type="match status" value="1"/>
</dbReference>
<comment type="similarity">
    <text evidence="9">Belongs to the dethiobiotin synthetase family.</text>
</comment>
<organism evidence="10 11">
    <name type="scientific">Oceaniferula flava</name>
    <dbReference type="NCBI Taxonomy" id="2800421"/>
    <lineage>
        <taxon>Bacteria</taxon>
        <taxon>Pseudomonadati</taxon>
        <taxon>Verrucomicrobiota</taxon>
        <taxon>Verrucomicrobiia</taxon>
        <taxon>Verrucomicrobiales</taxon>
        <taxon>Verrucomicrobiaceae</taxon>
        <taxon>Oceaniferula</taxon>
    </lineage>
</organism>
<dbReference type="GO" id="GO:0005829">
    <property type="term" value="C:cytosol"/>
    <property type="evidence" value="ECO:0007669"/>
    <property type="project" value="TreeGrafter"/>
</dbReference>
<sequence>MLKGLFITGTDTGAGKTYVSSLIIEALRAEGHKAVGYKPICCGGREDAYALKQASGDEVDLERVNPCWMRTPAAPYVAGMFENRELEIPSLVQGCHDLASDHELVIAEGVGGWMVPISKEYMVADLARDIGLPVVLVVGNKLGALNQTLLTVQAMRAAGIEPAGMVFNNLVDELDTAAITNKGIAEDLTGVEVLMDVIHGQESVEAWPFEDLIG</sequence>
<dbReference type="GO" id="GO:0005524">
    <property type="term" value="F:ATP binding"/>
    <property type="evidence" value="ECO:0007669"/>
    <property type="project" value="UniProtKB-UniRule"/>
</dbReference>
<comment type="subcellular location">
    <subcellularLocation>
        <location evidence="9">Cytoplasm</location>
    </subcellularLocation>
</comment>
<dbReference type="EMBL" id="JAENIG010000002">
    <property type="protein sequence ID" value="MBK1854118.1"/>
    <property type="molecule type" value="Genomic_DNA"/>
</dbReference>
<dbReference type="InterPro" id="IPR027417">
    <property type="entry name" value="P-loop_NTPase"/>
</dbReference>
<dbReference type="PANTHER" id="PTHR43210:SF2">
    <property type="entry name" value="ATP-DEPENDENT DETHIOBIOTIN SYNTHETASE BIOD 2"/>
    <property type="match status" value="1"/>
</dbReference>